<dbReference type="GO" id="GO:0006633">
    <property type="term" value="P:fatty acid biosynthetic process"/>
    <property type="evidence" value="ECO:0007669"/>
    <property type="project" value="InterPro"/>
</dbReference>
<dbReference type="PANTHER" id="PTHR38764">
    <property type="entry name" value="ACYL CARRIER PROTEIN PHOSPHODIESTERASE"/>
    <property type="match status" value="1"/>
</dbReference>
<name>A0A967E285_9FLAO</name>
<evidence type="ECO:0000256" key="1">
    <source>
        <dbReference type="ARBA" id="ARBA00022516"/>
    </source>
</evidence>
<keyword evidence="5" id="KW-1185">Reference proteome</keyword>
<reference evidence="4" key="1">
    <citation type="submission" date="2020-03" db="EMBL/GenBank/DDBJ databases">
        <title>Psychroflexus Maritimus sp. nov., isolate from marine sediment.</title>
        <authorList>
            <person name="Zhong Y.-L."/>
        </authorList>
    </citation>
    <scope>NUCLEOTIDE SEQUENCE</scope>
    <source>
        <strain evidence="4">C1</strain>
    </source>
</reference>
<dbReference type="Proteomes" id="UP000643701">
    <property type="component" value="Unassembled WGS sequence"/>
</dbReference>
<dbReference type="GO" id="GO:0008770">
    <property type="term" value="F:[acyl-carrier-protein] phosphodiesterase activity"/>
    <property type="evidence" value="ECO:0007669"/>
    <property type="project" value="InterPro"/>
</dbReference>
<dbReference type="EMBL" id="JAANAS010000039">
    <property type="protein sequence ID" value="NGZ89524.1"/>
    <property type="molecule type" value="Genomic_DNA"/>
</dbReference>
<evidence type="ECO:0000313" key="5">
    <source>
        <dbReference type="Proteomes" id="UP000643701"/>
    </source>
</evidence>
<dbReference type="RefSeq" id="WP_166399789.1">
    <property type="nucleotide sequence ID" value="NZ_JAANAS010000039.1"/>
</dbReference>
<keyword evidence="1" id="KW-0444">Lipid biosynthesis</keyword>
<evidence type="ECO:0000256" key="3">
    <source>
        <dbReference type="ARBA" id="ARBA00023098"/>
    </source>
</evidence>
<sequence>MNYLAHIYLSGNNEDLKIGNFIADFLKPKEVFVLPKLQQEGVKLHHKIDRFTDTHKEVRAVRTIFFDEFRHYSAVLVDVIFDYYLAKNWADYHDTPLTIYAQNFYQLLLTRKSNLPSSVQEVIPFITKGDWLSSYAHLDGLTRILKQMNKRTKNATALHSCITTLTTNDEFIAHQFRSFFRDLKEYSAQEIKQIRN</sequence>
<protein>
    <submittedName>
        <fullName evidence="4">DUF479 domain-containing protein</fullName>
    </submittedName>
</protein>
<organism evidence="4 5">
    <name type="scientific">Psychroflexus maritimus</name>
    <dbReference type="NCBI Taxonomy" id="2714865"/>
    <lineage>
        <taxon>Bacteria</taxon>
        <taxon>Pseudomonadati</taxon>
        <taxon>Bacteroidota</taxon>
        <taxon>Flavobacteriia</taxon>
        <taxon>Flavobacteriales</taxon>
        <taxon>Flavobacteriaceae</taxon>
        <taxon>Psychroflexus</taxon>
    </lineage>
</organism>
<dbReference type="PANTHER" id="PTHR38764:SF1">
    <property type="entry name" value="ACYL CARRIER PROTEIN PHOSPHODIESTERASE"/>
    <property type="match status" value="1"/>
</dbReference>
<gene>
    <name evidence="4" type="ORF">G7034_04570</name>
</gene>
<keyword evidence="3" id="KW-0443">Lipid metabolism</keyword>
<dbReference type="InterPro" id="IPR007431">
    <property type="entry name" value="ACP_PD"/>
</dbReference>
<proteinExistence type="predicted"/>
<evidence type="ECO:0000313" key="4">
    <source>
        <dbReference type="EMBL" id="NGZ89524.1"/>
    </source>
</evidence>
<keyword evidence="2" id="KW-0378">Hydrolase</keyword>
<evidence type="ECO:0000256" key="2">
    <source>
        <dbReference type="ARBA" id="ARBA00022801"/>
    </source>
</evidence>
<comment type="caution">
    <text evidence="4">The sequence shown here is derived from an EMBL/GenBank/DDBJ whole genome shotgun (WGS) entry which is preliminary data.</text>
</comment>
<dbReference type="Pfam" id="PF04336">
    <property type="entry name" value="ACP_PD"/>
    <property type="match status" value="1"/>
</dbReference>
<dbReference type="PIRSF" id="PIRSF011489">
    <property type="entry name" value="DUF479"/>
    <property type="match status" value="1"/>
</dbReference>
<dbReference type="AlphaFoldDB" id="A0A967E285"/>
<accession>A0A967E285</accession>